<dbReference type="AlphaFoldDB" id="A0A0G3XAZ4"/>
<accession>A0A0G3XAZ4</accession>
<dbReference type="PATRIC" id="fig|543877.4.peg.1472"/>
<proteinExistence type="predicted"/>
<evidence type="ECO:0000313" key="1">
    <source>
        <dbReference type="EMBL" id="AKM07518.1"/>
    </source>
</evidence>
<dbReference type="RefSeq" id="WP_047806513.1">
    <property type="nucleotide sequence ID" value="NZ_CP011805.1"/>
</dbReference>
<gene>
    <name evidence="1" type="ORF">AM2010_1447</name>
</gene>
<reference evidence="1 2" key="1">
    <citation type="submission" date="2015-06" db="EMBL/GenBank/DDBJ databases">
        <authorList>
            <person name="Kim K.M."/>
        </authorList>
    </citation>
    <scope>NUCLEOTIDE SEQUENCE [LARGE SCALE GENOMIC DNA]</scope>
    <source>
        <strain evidence="1 2">KCTC 22370</strain>
    </source>
</reference>
<evidence type="ECO:0008006" key="3">
    <source>
        <dbReference type="Google" id="ProtNLM"/>
    </source>
</evidence>
<organism evidence="1 2">
    <name type="scientific">Pelagerythrobacter marensis</name>
    <dbReference type="NCBI Taxonomy" id="543877"/>
    <lineage>
        <taxon>Bacteria</taxon>
        <taxon>Pseudomonadati</taxon>
        <taxon>Pseudomonadota</taxon>
        <taxon>Alphaproteobacteria</taxon>
        <taxon>Sphingomonadales</taxon>
        <taxon>Erythrobacteraceae</taxon>
        <taxon>Pelagerythrobacter</taxon>
    </lineage>
</organism>
<dbReference type="KEGG" id="amx:AM2010_1447"/>
<dbReference type="STRING" id="543877.AM2010_1447"/>
<sequence length="197" mass="21162">MKQFECLSDPVDATFDGCSPMNTAGEIVVNGRRIAIDGGALDAETVAMLVGHRSDSVVISLRFGLARHFDPVDPINFERKTPMVFRTFPDGALFSLLVSNTRWDWGSPTISVEEVRAIAGLDRQSVLVLGDLEQRLADDAMIDLAALAAPMLNVRPGISQGRQHGGGEAGPLHLLESDRTAAARIGTPANARESRVN</sequence>
<dbReference type="EMBL" id="CP011805">
    <property type="protein sequence ID" value="AKM07518.1"/>
    <property type="molecule type" value="Genomic_DNA"/>
</dbReference>
<dbReference type="Proteomes" id="UP000037643">
    <property type="component" value="Chromosome"/>
</dbReference>
<name>A0A0G3XAZ4_9SPHN</name>
<protein>
    <recommendedName>
        <fullName evidence="3">Multi-ubiquitin domain-containing protein</fullName>
    </recommendedName>
</protein>
<keyword evidence="2" id="KW-1185">Reference proteome</keyword>
<evidence type="ECO:0000313" key="2">
    <source>
        <dbReference type="Proteomes" id="UP000037643"/>
    </source>
</evidence>